<sequence length="191" mass="21248">MTLMNILPFARFLLERAVTEGDLAIDATVGNGHDTVYLAELVGDSGHVFGFDIQPEAIAATTARLSEQGLLDRVTLFQQSHSELLTALPSDVYGRIGGAVFNLGYLPGGDKQIVTQPEYARFSRISRFLSIMKPGGVIVLVVYHGHPEGKIERDALLDYVRSLDQQHTHVLKYEFLNRRNDPPFIIALEKR</sequence>
<evidence type="ECO:0000313" key="1">
    <source>
        <dbReference type="EMBL" id="ABO68092.1"/>
    </source>
</evidence>
<dbReference type="RefSeq" id="WP_011888009.1">
    <property type="nucleotide sequence ID" value="NC_009328.1"/>
</dbReference>
<dbReference type="eggNOG" id="COG2519">
    <property type="taxonomic scope" value="Bacteria"/>
</dbReference>
<organism evidence="1 2">
    <name type="scientific">Geobacillus thermodenitrificans (strain NG80-2)</name>
    <dbReference type="NCBI Taxonomy" id="420246"/>
    <lineage>
        <taxon>Bacteria</taxon>
        <taxon>Bacillati</taxon>
        <taxon>Bacillota</taxon>
        <taxon>Bacilli</taxon>
        <taxon>Bacillales</taxon>
        <taxon>Anoxybacillaceae</taxon>
        <taxon>Geobacillus</taxon>
    </lineage>
</organism>
<dbReference type="InterPro" id="IPR010719">
    <property type="entry name" value="MnmM_MeTrfase"/>
</dbReference>
<dbReference type="Pfam" id="PF06962">
    <property type="entry name" value="rRNA_methylase"/>
    <property type="match status" value="1"/>
</dbReference>
<dbReference type="PANTHER" id="PTHR35276:SF1">
    <property type="entry name" value="TRNA (MNM(5)S(2)U34)-METHYLTRANSFERASE, CHLOROPLASTIC"/>
    <property type="match status" value="1"/>
</dbReference>
<dbReference type="KEGG" id="gtn:GTNG_2747"/>
<dbReference type="InterPro" id="IPR029063">
    <property type="entry name" value="SAM-dependent_MTases_sf"/>
</dbReference>
<dbReference type="Proteomes" id="UP000001578">
    <property type="component" value="Chromosome"/>
</dbReference>
<dbReference type="Gene3D" id="3.40.50.150">
    <property type="entry name" value="Vaccinia Virus protein VP39"/>
    <property type="match status" value="1"/>
</dbReference>
<accession>A4IRY8</accession>
<dbReference type="AlphaFoldDB" id="A4IRY8"/>
<protein>
    <recommendedName>
        <fullName evidence="3">rRNA methylase YtqB</fullName>
    </recommendedName>
</protein>
<dbReference type="HOGENOM" id="CLU_079190_1_0_9"/>
<reference evidence="1 2" key="1">
    <citation type="journal article" date="2007" name="Proc. Natl. Acad. Sci. U.S.A.">
        <title>Genome and proteome of long-chain alkane degrading Geobacillus thermodenitrificans NG80-2 isolated from a deep-subsurface oil reservoir.</title>
        <authorList>
            <person name="Feng L."/>
            <person name="Wang W."/>
            <person name="Cheng J."/>
            <person name="Ren Y."/>
            <person name="Zhao G."/>
            <person name="Gao C."/>
            <person name="Tang Y."/>
            <person name="Liu X."/>
            <person name="Han W."/>
            <person name="Peng X."/>
            <person name="Liu R."/>
            <person name="Wang L."/>
        </authorList>
    </citation>
    <scope>NUCLEOTIDE SEQUENCE [LARGE SCALE GENOMIC DNA]</scope>
    <source>
        <strain evidence="1 2">NG80-2</strain>
    </source>
</reference>
<name>A4IRY8_GEOTN</name>
<gene>
    <name evidence="1" type="ordered locus">GTNG_2747</name>
</gene>
<dbReference type="SUPFAM" id="SSF53335">
    <property type="entry name" value="S-adenosyl-L-methionine-dependent methyltransferases"/>
    <property type="match status" value="1"/>
</dbReference>
<evidence type="ECO:0000313" key="2">
    <source>
        <dbReference type="Proteomes" id="UP000001578"/>
    </source>
</evidence>
<dbReference type="EMBL" id="CP000557">
    <property type="protein sequence ID" value="ABO68092.1"/>
    <property type="molecule type" value="Genomic_DNA"/>
</dbReference>
<dbReference type="PANTHER" id="PTHR35276">
    <property type="entry name" value="S-ADENOSYL-L-METHIONINE-DEPENDENT METHYLTRANSFERASES SUPERFAMILY PROTEIN"/>
    <property type="match status" value="1"/>
</dbReference>
<dbReference type="CDD" id="cd02440">
    <property type="entry name" value="AdoMet_MTases"/>
    <property type="match status" value="1"/>
</dbReference>
<proteinExistence type="predicted"/>
<evidence type="ECO:0008006" key="3">
    <source>
        <dbReference type="Google" id="ProtNLM"/>
    </source>
</evidence>